<dbReference type="Proteomes" id="UP001481413">
    <property type="component" value="Unassembled WGS sequence"/>
</dbReference>
<feature type="transmembrane region" description="Helical" evidence="6">
    <location>
        <begin position="148"/>
        <end position="168"/>
    </location>
</feature>
<accession>A0ABP9ZYC6</accession>
<feature type="transmembrane region" description="Helical" evidence="6">
    <location>
        <begin position="268"/>
        <end position="291"/>
    </location>
</feature>
<dbReference type="CDD" id="cd11555">
    <property type="entry name" value="SLC-NCS1sbd_u1"/>
    <property type="match status" value="1"/>
</dbReference>
<dbReference type="Pfam" id="PF02133">
    <property type="entry name" value="Transp_cyt_pur"/>
    <property type="match status" value="1"/>
</dbReference>
<evidence type="ECO:0000256" key="2">
    <source>
        <dbReference type="ARBA" id="ARBA00008974"/>
    </source>
</evidence>
<keyword evidence="8" id="KW-1185">Reference proteome</keyword>
<evidence type="ECO:0000313" key="7">
    <source>
        <dbReference type="EMBL" id="GAA6145135.1"/>
    </source>
</evidence>
<evidence type="ECO:0000256" key="3">
    <source>
        <dbReference type="ARBA" id="ARBA00022692"/>
    </source>
</evidence>
<feature type="transmembrane region" description="Helical" evidence="6">
    <location>
        <begin position="380"/>
        <end position="399"/>
    </location>
</feature>
<feature type="transmembrane region" description="Helical" evidence="6">
    <location>
        <begin position="110"/>
        <end position="128"/>
    </location>
</feature>
<dbReference type="InterPro" id="IPR001248">
    <property type="entry name" value="Pur-cyt_permease"/>
</dbReference>
<sequence>MSAHHYDAGDAGLHNDSLVPLNKKEQTWGWFEIFNVWANDIQSLFGYSLVASLFIAYGVTGWTAFAALIAAGFLVMFLVNISGKPGQKHGIPYPVLARASMGVNGSKLPAVLRAIVAVFWFGAQTYFASTALELFLISVTGNTGGEEFLGLTAFGWVSFVAVWAFQVLLFSRGMGWVSTFLNLAGPIVYLVMVGLLVVLWIESDGKLLSAAQTIFAPENPTFSSEFTGFVAIVGTMVAYFAAVMINFSDFSRYSKSTSSMKFGNLVGLPANMVIFSALALLITAGAAVVYGEELTNPTAIVERTDSVLLSVIAAFTFFAATVGINLVANFVPAVNGIANLAPKTLDYRRAGWIASILALVIGGFWVSLISQIGISAFVNTLGATLAPLYGIMIVDYYWLKKQQLKLKDLYSTDADAAYHYTNGWNKSALYAFFIGAVFSVATVWIEELQFLTGYAWLFGAVLGGLAYKVLSPAPATSSTQSRAEEATENG</sequence>
<gene>
    <name evidence="7" type="ORF">NBRC116585_12530</name>
</gene>
<comment type="caution">
    <text evidence="7">The sequence shown here is derived from an EMBL/GenBank/DDBJ whole genome shotgun (WGS) entry which is preliminary data.</text>
</comment>
<evidence type="ECO:0000256" key="5">
    <source>
        <dbReference type="ARBA" id="ARBA00023136"/>
    </source>
</evidence>
<feature type="transmembrane region" description="Helical" evidence="6">
    <location>
        <begin position="54"/>
        <end position="79"/>
    </location>
</feature>
<name>A0ABP9ZYC6_9GAMM</name>
<feature type="transmembrane region" description="Helical" evidence="6">
    <location>
        <begin position="311"/>
        <end position="331"/>
    </location>
</feature>
<evidence type="ECO:0000256" key="4">
    <source>
        <dbReference type="ARBA" id="ARBA00022989"/>
    </source>
</evidence>
<keyword evidence="4 6" id="KW-1133">Transmembrane helix</keyword>
<feature type="transmembrane region" description="Helical" evidence="6">
    <location>
        <begin position="180"/>
        <end position="201"/>
    </location>
</feature>
<dbReference type="InterPro" id="IPR045225">
    <property type="entry name" value="Uracil/uridine/allantoin_perm"/>
</dbReference>
<proteinExistence type="inferred from homology"/>
<feature type="transmembrane region" description="Helical" evidence="6">
    <location>
        <begin position="451"/>
        <end position="470"/>
    </location>
</feature>
<keyword evidence="5 6" id="KW-0472">Membrane</keyword>
<feature type="transmembrane region" description="Helical" evidence="6">
    <location>
        <begin position="428"/>
        <end position="445"/>
    </location>
</feature>
<comment type="subcellular location">
    <subcellularLocation>
        <location evidence="1">Membrane</location>
        <topology evidence="1">Multi-pass membrane protein</topology>
    </subcellularLocation>
</comment>
<evidence type="ECO:0000256" key="1">
    <source>
        <dbReference type="ARBA" id="ARBA00004141"/>
    </source>
</evidence>
<comment type="similarity">
    <text evidence="2">Belongs to the purine-cytosine permease (2.A.39) family.</text>
</comment>
<reference evidence="7 8" key="1">
    <citation type="submission" date="2024-04" db="EMBL/GenBank/DDBJ databases">
        <title>Draft genome sequence of Thalassolituus maritimus NBRC 116585.</title>
        <authorList>
            <person name="Miyakawa T."/>
            <person name="Kusuya Y."/>
            <person name="Miura T."/>
        </authorList>
    </citation>
    <scope>NUCLEOTIDE SEQUENCE [LARGE SCALE GENOMIC DNA]</scope>
    <source>
        <strain evidence="7 8">5NW40-0001</strain>
    </source>
</reference>
<dbReference type="Gene3D" id="1.10.4160.10">
    <property type="entry name" value="Hydantoin permease"/>
    <property type="match status" value="1"/>
</dbReference>
<dbReference type="RefSeq" id="WP_353294078.1">
    <property type="nucleotide sequence ID" value="NZ_BAABWH010000003.1"/>
</dbReference>
<dbReference type="PANTHER" id="PTHR30618">
    <property type="entry name" value="NCS1 FAMILY PURINE/PYRIMIDINE TRANSPORTER"/>
    <property type="match status" value="1"/>
</dbReference>
<feature type="transmembrane region" description="Helical" evidence="6">
    <location>
        <begin position="226"/>
        <end position="247"/>
    </location>
</feature>
<evidence type="ECO:0000313" key="8">
    <source>
        <dbReference type="Proteomes" id="UP001481413"/>
    </source>
</evidence>
<organism evidence="7 8">
    <name type="scientific">Thalassolituus maritimus</name>
    <dbReference type="NCBI Taxonomy" id="484498"/>
    <lineage>
        <taxon>Bacteria</taxon>
        <taxon>Pseudomonadati</taxon>
        <taxon>Pseudomonadota</taxon>
        <taxon>Gammaproteobacteria</taxon>
        <taxon>Oceanospirillales</taxon>
        <taxon>Oceanospirillaceae</taxon>
        <taxon>Thalassolituus</taxon>
    </lineage>
</organism>
<protein>
    <submittedName>
        <fullName evidence="7">NCS1 family nucleobase:cation symporter-1</fullName>
    </submittedName>
</protein>
<keyword evidence="3 6" id="KW-0812">Transmembrane</keyword>
<feature type="transmembrane region" description="Helical" evidence="6">
    <location>
        <begin position="352"/>
        <end position="374"/>
    </location>
</feature>
<dbReference type="EMBL" id="BAABWH010000003">
    <property type="protein sequence ID" value="GAA6145135.1"/>
    <property type="molecule type" value="Genomic_DNA"/>
</dbReference>
<evidence type="ECO:0000256" key="6">
    <source>
        <dbReference type="SAM" id="Phobius"/>
    </source>
</evidence>
<dbReference type="PANTHER" id="PTHR30618:SF6">
    <property type="entry name" value="NCS1 FAMILY NUCLEOBASE:CATION SYMPORTER-1"/>
    <property type="match status" value="1"/>
</dbReference>